<evidence type="ECO:0000256" key="4">
    <source>
        <dbReference type="HAMAP-Rule" id="MF_03010"/>
    </source>
</evidence>
<dbReference type="GO" id="GO:0016282">
    <property type="term" value="C:eukaryotic 43S preinitiation complex"/>
    <property type="evidence" value="ECO:0007669"/>
    <property type="project" value="UniProtKB-UniRule"/>
</dbReference>
<dbReference type="GO" id="GO:0006446">
    <property type="term" value="P:regulation of translational initiation"/>
    <property type="evidence" value="ECO:0007669"/>
    <property type="project" value="InterPro"/>
</dbReference>
<evidence type="ECO:0000256" key="2">
    <source>
        <dbReference type="ARBA" id="ARBA00022540"/>
    </source>
</evidence>
<dbReference type="Gene3D" id="1.10.10.10">
    <property type="entry name" value="Winged helix-like DNA-binding domain superfamily/Winged helix DNA-binding domain"/>
    <property type="match status" value="1"/>
</dbReference>
<evidence type="ECO:0000256" key="1">
    <source>
        <dbReference type="ARBA" id="ARBA00022490"/>
    </source>
</evidence>
<dbReference type="GO" id="GO:0003743">
    <property type="term" value="F:translation initiation factor activity"/>
    <property type="evidence" value="ECO:0007669"/>
    <property type="project" value="UniProtKB-UniRule"/>
</dbReference>
<protein>
    <recommendedName>
        <fullName evidence="4">Eukaryotic translation initiation factor 3 subunit K</fullName>
        <shortName evidence="4">eIF3k</shortName>
    </recommendedName>
    <alternativeName>
        <fullName evidence="4">eIF-3 p25</fullName>
    </alternativeName>
</protein>
<keyword evidence="3 4" id="KW-0648">Protein biosynthesis</keyword>
<comment type="similarity">
    <text evidence="4">Belongs to the eIF-3 subunit K family.</text>
</comment>
<dbReference type="SUPFAM" id="SSF46785">
    <property type="entry name" value="Winged helix' DNA-binding domain"/>
    <property type="match status" value="1"/>
</dbReference>
<dbReference type="InterPro" id="IPR000717">
    <property type="entry name" value="PCI_dom"/>
</dbReference>
<dbReference type="InterPro" id="IPR033464">
    <property type="entry name" value="CSN8_PSD8_EIF3K"/>
</dbReference>
<dbReference type="InterPro" id="IPR016020">
    <property type="entry name" value="Transl_init_fac_sub12_N_euk"/>
</dbReference>
<dbReference type="Gene3D" id="1.25.40.250">
    <property type="entry name" value="ARM repeat, domain 1"/>
    <property type="match status" value="1"/>
</dbReference>
<evidence type="ECO:0000256" key="3">
    <source>
        <dbReference type="ARBA" id="ARBA00022917"/>
    </source>
</evidence>
<comment type="subunit">
    <text evidence="4">Component of the eukaryotic translation initiation factor 3 (eIF-3) complex.</text>
</comment>
<evidence type="ECO:0000259" key="5">
    <source>
        <dbReference type="PROSITE" id="PS50250"/>
    </source>
</evidence>
<dbReference type="GO" id="GO:0043022">
    <property type="term" value="F:ribosome binding"/>
    <property type="evidence" value="ECO:0007669"/>
    <property type="project" value="InterPro"/>
</dbReference>
<dbReference type="SUPFAM" id="SSF48371">
    <property type="entry name" value="ARM repeat"/>
    <property type="match status" value="1"/>
</dbReference>
<sequence length="229" mass="25923">MPAFKHQTIVDFVTLEDASITQQKLLSIHHDRGFCEQIHVQILETYLTEQVQNSFVDIDANLALLKLYQLYPSTIKAENVVNVLVKGIMTLPSTFFTGATTMIPESTSEDVNVTAALHTGFMLQSCLFEDFWKQDVTFADNVQGFLESVRAYILKAIRCSHSVISTDVFKAKLNVSDEEVAEIVAAEKWTILNNLIQINPNKDNQMQAKKVQENIEFEDVLKVIHTLSR</sequence>
<comment type="caution">
    <text evidence="6">The sequence shown here is derived from an EMBL/GenBank/DDBJ whole genome shotgun (WGS) entry which is preliminary data.</text>
</comment>
<name>A0AAU9KRU9_9STRA</name>
<dbReference type="GO" id="GO:0001732">
    <property type="term" value="P:formation of cytoplasmic translation initiation complex"/>
    <property type="evidence" value="ECO:0007669"/>
    <property type="project" value="UniProtKB-UniRule"/>
</dbReference>
<dbReference type="EMBL" id="CAKLCB010000010">
    <property type="protein sequence ID" value="CAH0513377.1"/>
    <property type="molecule type" value="Genomic_DNA"/>
</dbReference>
<dbReference type="Pfam" id="PF10075">
    <property type="entry name" value="CSN8_PSD8_EIF3K"/>
    <property type="match status" value="1"/>
</dbReference>
<evidence type="ECO:0000313" key="7">
    <source>
        <dbReference type="EMBL" id="CAH0513377.1"/>
    </source>
</evidence>
<evidence type="ECO:0000313" key="6">
    <source>
        <dbReference type="EMBL" id="CAH0473312.1"/>
    </source>
</evidence>
<comment type="function">
    <text evidence="4">Component of the eukaryotic translation initiation factor 3 (eIF-3) complex, which is involved in protein synthesis of a specialized repertoire of mRNAs and, together with other initiation factors, stimulates binding of mRNA and methionyl-tRNAi to the 40S ribosome. The eIF-3 complex specifically targets and initiates translation of a subset of mRNAs involved in cell proliferation.</text>
</comment>
<dbReference type="InterPro" id="IPR036390">
    <property type="entry name" value="WH_DNA-bd_sf"/>
</dbReference>
<dbReference type="InterPro" id="IPR036388">
    <property type="entry name" value="WH-like_DNA-bd_sf"/>
</dbReference>
<reference evidence="6 8" key="1">
    <citation type="submission" date="2021-11" db="EMBL/GenBank/DDBJ databases">
        <authorList>
            <person name="Islam A."/>
            <person name="Islam S."/>
            <person name="Flora M.S."/>
            <person name="Rahman M."/>
            <person name="Ziaur R.M."/>
            <person name="Epstein J.H."/>
            <person name="Hassan M."/>
            <person name="Klassen M."/>
            <person name="Woodard K."/>
            <person name="Webb A."/>
            <person name="Webby R.J."/>
            <person name="El Zowalaty M.E."/>
        </authorList>
    </citation>
    <scope>NUCLEOTIDE SEQUENCE</scope>
    <source>
        <strain evidence="7">Pbs1</strain>
        <strain evidence="6">Pbs3</strain>
    </source>
</reference>
<comment type="subcellular location">
    <subcellularLocation>
        <location evidence="4">Cytoplasm</location>
    </subcellularLocation>
</comment>
<dbReference type="PROSITE" id="PS50250">
    <property type="entry name" value="PCI"/>
    <property type="match status" value="1"/>
</dbReference>
<dbReference type="HAMAP" id="MF_03010">
    <property type="entry name" value="eIF3k"/>
    <property type="match status" value="1"/>
</dbReference>
<dbReference type="Proteomes" id="UP001158986">
    <property type="component" value="Unassembled WGS sequence"/>
</dbReference>
<keyword evidence="8" id="KW-1185">Reference proteome</keyword>
<keyword evidence="1 4" id="KW-0963">Cytoplasm</keyword>
<evidence type="ECO:0000313" key="8">
    <source>
        <dbReference type="Proteomes" id="UP001158986"/>
    </source>
</evidence>
<dbReference type="Proteomes" id="UP001160483">
    <property type="component" value="Unassembled WGS sequence"/>
</dbReference>
<dbReference type="InterPro" id="IPR009374">
    <property type="entry name" value="eIF3k"/>
</dbReference>
<dbReference type="PANTHER" id="PTHR13022:SF0">
    <property type="entry name" value="EUKARYOTIC TRANSLATION INITIATION FACTOR 3 SUBUNIT K"/>
    <property type="match status" value="1"/>
</dbReference>
<proteinExistence type="inferred from homology"/>
<dbReference type="GO" id="GO:0005852">
    <property type="term" value="C:eukaryotic translation initiation factor 3 complex"/>
    <property type="evidence" value="ECO:0007669"/>
    <property type="project" value="UniProtKB-UniRule"/>
</dbReference>
<gene>
    <name evidence="7" type="ORF">PBS001_LOCUS192</name>
    <name evidence="6" type="ORF">PBS003_LOCUS217</name>
</gene>
<dbReference type="InterPro" id="IPR016024">
    <property type="entry name" value="ARM-type_fold"/>
</dbReference>
<feature type="domain" description="PCI" evidence="5">
    <location>
        <begin position="56"/>
        <end position="214"/>
    </location>
</feature>
<dbReference type="EMBL" id="CAKKTJ010000038">
    <property type="protein sequence ID" value="CAH0473312.1"/>
    <property type="molecule type" value="Genomic_DNA"/>
</dbReference>
<dbReference type="GO" id="GO:0033290">
    <property type="term" value="C:eukaryotic 48S preinitiation complex"/>
    <property type="evidence" value="ECO:0007669"/>
    <property type="project" value="UniProtKB-UniRule"/>
</dbReference>
<evidence type="ECO:0000313" key="9">
    <source>
        <dbReference type="Proteomes" id="UP001160483"/>
    </source>
</evidence>
<organism evidence="6 9">
    <name type="scientific">Peronospora belbahrii</name>
    <dbReference type="NCBI Taxonomy" id="622444"/>
    <lineage>
        <taxon>Eukaryota</taxon>
        <taxon>Sar</taxon>
        <taxon>Stramenopiles</taxon>
        <taxon>Oomycota</taxon>
        <taxon>Peronosporomycetes</taxon>
        <taxon>Peronosporales</taxon>
        <taxon>Peronosporaceae</taxon>
        <taxon>Peronospora</taxon>
    </lineage>
</organism>
<keyword evidence="2 4" id="KW-0396">Initiation factor</keyword>
<dbReference type="AlphaFoldDB" id="A0AAU9KRU9"/>
<dbReference type="PANTHER" id="PTHR13022">
    <property type="entry name" value="EUKARYOTIC TRANSLATION INITIATION FACTOR 3 SUBUNIT 11"/>
    <property type="match status" value="1"/>
</dbReference>
<dbReference type="GO" id="GO:0003723">
    <property type="term" value="F:RNA binding"/>
    <property type="evidence" value="ECO:0007669"/>
    <property type="project" value="UniProtKB-UniRule"/>
</dbReference>
<accession>A0AAU9KRU9</accession>